<organism evidence="1 2">
    <name type="scientific">Methanohalobium evestigatum (strain ATCC BAA-1072 / DSM 3721 / NBRC 107634 / OCM 161 / Z-7303)</name>
    <dbReference type="NCBI Taxonomy" id="644295"/>
    <lineage>
        <taxon>Archaea</taxon>
        <taxon>Methanobacteriati</taxon>
        <taxon>Methanobacteriota</taxon>
        <taxon>Stenosarchaea group</taxon>
        <taxon>Methanomicrobia</taxon>
        <taxon>Methanosarcinales</taxon>
        <taxon>Methanosarcinaceae</taxon>
        <taxon>Methanohalobium</taxon>
    </lineage>
</organism>
<evidence type="ECO:0000313" key="2">
    <source>
        <dbReference type="Proteomes" id="UP000000391"/>
    </source>
</evidence>
<protein>
    <recommendedName>
        <fullName evidence="3">DUF1699 family protein</fullName>
    </recommendedName>
</protein>
<gene>
    <name evidence="1" type="ordered locus">Metev_1746</name>
</gene>
<reference evidence="1 2" key="1">
    <citation type="submission" date="2010-06" db="EMBL/GenBank/DDBJ databases">
        <title>Complete sequence chromosome of Methanohalobium evestigatum Z-7303.</title>
        <authorList>
            <consortium name="US DOE Joint Genome Institute"/>
            <person name="Lucas S."/>
            <person name="Copeland A."/>
            <person name="Lapidus A."/>
            <person name="Cheng J.-F."/>
            <person name="Bruce D."/>
            <person name="Goodwin L."/>
            <person name="Pitluck S."/>
            <person name="Saunders E."/>
            <person name="Detter J.C."/>
            <person name="Han C."/>
            <person name="Tapia R."/>
            <person name="Land M."/>
            <person name="Hauser L."/>
            <person name="Kyrpides N."/>
            <person name="Mikhailova N."/>
            <person name="Sieprawska-Lupa M."/>
            <person name="Whitman W.B."/>
            <person name="Anderson I."/>
            <person name="Woyke T."/>
        </authorList>
    </citation>
    <scope>NUCLEOTIDE SEQUENCE [LARGE SCALE GENOMIC DNA]</scope>
    <source>
        <strain evidence="2">ATCC BAA-1072 / DSM 3721 / NBRC 107634 / OCM 161 / Z-7303</strain>
    </source>
</reference>
<dbReference type="InterPro" id="IPR012546">
    <property type="entry name" value="DUF1699"/>
</dbReference>
<proteinExistence type="predicted"/>
<dbReference type="Pfam" id="PF08004">
    <property type="entry name" value="DUF1699"/>
    <property type="match status" value="1"/>
</dbReference>
<dbReference type="EMBL" id="CP002069">
    <property type="protein sequence ID" value="ADI74584.1"/>
    <property type="molecule type" value="Genomic_DNA"/>
</dbReference>
<evidence type="ECO:0000313" key="1">
    <source>
        <dbReference type="EMBL" id="ADI74584.1"/>
    </source>
</evidence>
<dbReference type="Proteomes" id="UP000000391">
    <property type="component" value="Chromosome"/>
</dbReference>
<dbReference type="OrthoDB" id="144513at2157"/>
<dbReference type="HOGENOM" id="CLU_152347_0_0_2"/>
<dbReference type="RefSeq" id="WP_013195149.1">
    <property type="nucleotide sequence ID" value="NC_014253.1"/>
</dbReference>
<dbReference type="KEGG" id="mev:Metev_1746"/>
<accession>D7EB67</accession>
<dbReference type="AlphaFoldDB" id="D7EB67"/>
<sequence length="134" mass="15587">MKIRVVSTKDEIKDLNEKDEIIHMAFRPSNKDVFSIVSSCPNLKAIHLSKSYKQTLSESAKMFLDMQGIELLEGDVWGHRKDINEYSEVSENVYNKIEDLKHKGFSENEILEKMEYETNLSPDFVKFLIEQKVA</sequence>
<keyword evidence="2" id="KW-1185">Reference proteome</keyword>
<evidence type="ECO:0008006" key="3">
    <source>
        <dbReference type="Google" id="ProtNLM"/>
    </source>
</evidence>
<name>D7EB67_METEZ</name>
<dbReference type="GeneID" id="9347396"/>